<dbReference type="EMBL" id="JAINUF010000006">
    <property type="protein sequence ID" value="KAJ8356839.1"/>
    <property type="molecule type" value="Genomic_DNA"/>
</dbReference>
<sequence>MVKWTKEAEAAFSISRVPYVPDQFWLPPTSTSSLWCTLTRQRPGRCHGNDDALSHRDALYTSILPPGTSEQRRVIEGRYA</sequence>
<dbReference type="Proteomes" id="UP001152622">
    <property type="component" value="Chromosome 6"/>
</dbReference>
<evidence type="ECO:0000313" key="2">
    <source>
        <dbReference type="Proteomes" id="UP001152622"/>
    </source>
</evidence>
<reference evidence="1" key="1">
    <citation type="journal article" date="2023" name="Science">
        <title>Genome structures resolve the early diversification of teleost fishes.</title>
        <authorList>
            <person name="Parey E."/>
            <person name="Louis A."/>
            <person name="Montfort J."/>
            <person name="Bouchez O."/>
            <person name="Roques C."/>
            <person name="Iampietro C."/>
            <person name="Lluch J."/>
            <person name="Castinel A."/>
            <person name="Donnadieu C."/>
            <person name="Desvignes T."/>
            <person name="Floi Bucao C."/>
            <person name="Jouanno E."/>
            <person name="Wen M."/>
            <person name="Mejri S."/>
            <person name="Dirks R."/>
            <person name="Jansen H."/>
            <person name="Henkel C."/>
            <person name="Chen W.J."/>
            <person name="Zahm M."/>
            <person name="Cabau C."/>
            <person name="Klopp C."/>
            <person name="Thompson A.W."/>
            <person name="Robinson-Rechavi M."/>
            <person name="Braasch I."/>
            <person name="Lecointre G."/>
            <person name="Bobe J."/>
            <person name="Postlethwait J.H."/>
            <person name="Berthelot C."/>
            <person name="Roest Crollius H."/>
            <person name="Guiguen Y."/>
        </authorList>
    </citation>
    <scope>NUCLEOTIDE SEQUENCE</scope>
    <source>
        <strain evidence="1">WJC10195</strain>
    </source>
</reference>
<accession>A0A9Q1FEN2</accession>
<protein>
    <submittedName>
        <fullName evidence="1">Uncharacterized protein</fullName>
    </submittedName>
</protein>
<evidence type="ECO:0000313" key="1">
    <source>
        <dbReference type="EMBL" id="KAJ8356839.1"/>
    </source>
</evidence>
<dbReference type="AlphaFoldDB" id="A0A9Q1FEN2"/>
<gene>
    <name evidence="1" type="ORF">SKAU_G00196330</name>
</gene>
<organism evidence="1 2">
    <name type="scientific">Synaphobranchus kaupii</name>
    <name type="common">Kaup's arrowtooth eel</name>
    <dbReference type="NCBI Taxonomy" id="118154"/>
    <lineage>
        <taxon>Eukaryota</taxon>
        <taxon>Metazoa</taxon>
        <taxon>Chordata</taxon>
        <taxon>Craniata</taxon>
        <taxon>Vertebrata</taxon>
        <taxon>Euteleostomi</taxon>
        <taxon>Actinopterygii</taxon>
        <taxon>Neopterygii</taxon>
        <taxon>Teleostei</taxon>
        <taxon>Anguilliformes</taxon>
        <taxon>Synaphobranchidae</taxon>
        <taxon>Synaphobranchus</taxon>
    </lineage>
</organism>
<proteinExistence type="predicted"/>
<name>A0A9Q1FEN2_SYNKA</name>
<comment type="caution">
    <text evidence="1">The sequence shown here is derived from an EMBL/GenBank/DDBJ whole genome shotgun (WGS) entry which is preliminary data.</text>
</comment>
<keyword evidence="2" id="KW-1185">Reference proteome</keyword>